<evidence type="ECO:0000256" key="1">
    <source>
        <dbReference type="ARBA" id="ARBA00001913"/>
    </source>
</evidence>
<dbReference type="OrthoDB" id="9805159at2"/>
<dbReference type="InterPro" id="IPR017853">
    <property type="entry name" value="GH"/>
</dbReference>
<organism evidence="7 8">
    <name type="scientific">Ahniella affigens</name>
    <dbReference type="NCBI Taxonomy" id="2021234"/>
    <lineage>
        <taxon>Bacteria</taxon>
        <taxon>Pseudomonadati</taxon>
        <taxon>Pseudomonadota</taxon>
        <taxon>Gammaproteobacteria</taxon>
        <taxon>Lysobacterales</taxon>
        <taxon>Rhodanobacteraceae</taxon>
        <taxon>Ahniella</taxon>
    </lineage>
</organism>
<evidence type="ECO:0000259" key="6">
    <source>
        <dbReference type="SMART" id="SM00642"/>
    </source>
</evidence>
<evidence type="ECO:0000256" key="2">
    <source>
        <dbReference type="ARBA" id="ARBA00022723"/>
    </source>
</evidence>
<reference evidence="7 8" key="2">
    <citation type="submission" date="2018-03" db="EMBL/GenBank/DDBJ databases">
        <authorList>
            <person name="Keele B.F."/>
        </authorList>
    </citation>
    <scope>NUCLEOTIDE SEQUENCE [LARGE SCALE GENOMIC DNA]</scope>
    <source>
        <strain evidence="7 8">D13</strain>
    </source>
</reference>
<dbReference type="SMART" id="SM00642">
    <property type="entry name" value="Aamy"/>
    <property type="match status" value="1"/>
</dbReference>
<gene>
    <name evidence="7" type="ORF">C7S18_14125</name>
</gene>
<keyword evidence="8" id="KW-1185">Reference proteome</keyword>
<proteinExistence type="predicted"/>
<feature type="signal peptide" evidence="5">
    <location>
        <begin position="1"/>
        <end position="22"/>
    </location>
</feature>
<feature type="region of interest" description="Disordered" evidence="4">
    <location>
        <begin position="55"/>
        <end position="84"/>
    </location>
</feature>
<dbReference type="RefSeq" id="WP_106892180.1">
    <property type="nucleotide sequence ID" value="NZ_CP027860.1"/>
</dbReference>
<sequence>MSIAKRTILAAWLASALSIAAAADQQVQAESFYGTLEPFASDAVYFVLTDRFVNGDPTNDQREQGGANRTFDRPTPNAPPGQTDNIGYLGGDFRGILDHADYIRDMGFSAVWITPIVDNPDEAFTGGDPVTWKGFMQDGGKTGYHGYWGVNFWQVDEHLPSAGLGFAEFTKQMRRKGLKTVLDIVANHGSPSFTMPTDQPKYGEIYDREGKLVADHQNLTPEQLQPKTNPLHAFFHTKNELVQLSDLDEDNPAVREYLTGAYLQWIEQGADAFRIDTIRHVSMPFWAEFSRRVRAQHPGFFMFGEAYDYEAKHIAPYTQADKAAVSVLDFPLKQGLDLAFGKTQAGYEVLDKPLFLGNGPYQNAYDLMTFYDNHDMARLNATDAGFIDAHNWLFTARGIPVVYYGSEIGFMRGTAEHEGNRNYFGTDNVQRAQAHPIRAQLARVAKLRGALPALQRGLQVNLQLKGNQAAFLRVFQHGQTAQQVLVLLNKGDGAASFALKRLLQSGSWREVTTAAALKAPALVEIDGRLDTTVPAHDLKVYVLDAPVTLPALRSALRSAMRRKSGE</sequence>
<dbReference type="GO" id="GO:0046872">
    <property type="term" value="F:metal ion binding"/>
    <property type="evidence" value="ECO:0007669"/>
    <property type="project" value="UniProtKB-KW"/>
</dbReference>
<dbReference type="KEGG" id="xba:C7S18_14125"/>
<evidence type="ECO:0000313" key="7">
    <source>
        <dbReference type="EMBL" id="AVP98260.1"/>
    </source>
</evidence>
<dbReference type="Pfam" id="PF00128">
    <property type="entry name" value="Alpha-amylase"/>
    <property type="match status" value="1"/>
</dbReference>
<evidence type="ECO:0000256" key="3">
    <source>
        <dbReference type="ARBA" id="ARBA00022729"/>
    </source>
</evidence>
<keyword evidence="3 5" id="KW-0732">Signal</keyword>
<dbReference type="InterPro" id="IPR006047">
    <property type="entry name" value="GH13_cat_dom"/>
</dbReference>
<evidence type="ECO:0000256" key="4">
    <source>
        <dbReference type="SAM" id="MobiDB-lite"/>
    </source>
</evidence>
<feature type="chain" id="PRO_5015171183" evidence="5">
    <location>
        <begin position="23"/>
        <end position="566"/>
    </location>
</feature>
<dbReference type="PANTHER" id="PTHR10357">
    <property type="entry name" value="ALPHA-AMYLASE FAMILY MEMBER"/>
    <property type="match status" value="1"/>
</dbReference>
<feature type="domain" description="Glycosyl hydrolase family 13 catalytic" evidence="6">
    <location>
        <begin position="46"/>
        <end position="448"/>
    </location>
</feature>
<keyword evidence="7" id="KW-0808">Transferase</keyword>
<dbReference type="GO" id="GO:0005975">
    <property type="term" value="P:carbohydrate metabolic process"/>
    <property type="evidence" value="ECO:0007669"/>
    <property type="project" value="InterPro"/>
</dbReference>
<dbReference type="GO" id="GO:0016740">
    <property type="term" value="F:transferase activity"/>
    <property type="evidence" value="ECO:0007669"/>
    <property type="project" value="UniProtKB-KW"/>
</dbReference>
<dbReference type="AlphaFoldDB" id="A0A2P1PTV3"/>
<accession>A0A2P1PTV3</accession>
<reference evidence="7 8" key="1">
    <citation type="submission" date="2018-03" db="EMBL/GenBank/DDBJ databases">
        <title>Ahniella affigens gen. nov., sp. nov., a gammaproteobacterium isolated from sandy soil near a stream.</title>
        <authorList>
            <person name="Ko Y."/>
            <person name="Kim J.-H."/>
        </authorList>
    </citation>
    <scope>NUCLEOTIDE SEQUENCE [LARGE SCALE GENOMIC DNA]</scope>
    <source>
        <strain evidence="7 8">D13</strain>
    </source>
</reference>
<dbReference type="SUPFAM" id="SSF51445">
    <property type="entry name" value="(Trans)glycosidases"/>
    <property type="match status" value="1"/>
</dbReference>
<keyword evidence="2" id="KW-0479">Metal-binding</keyword>
<comment type="cofactor">
    <cofactor evidence="1">
        <name>Ca(2+)</name>
        <dbReference type="ChEBI" id="CHEBI:29108"/>
    </cofactor>
</comment>
<dbReference type="Proteomes" id="UP000241074">
    <property type="component" value="Chromosome"/>
</dbReference>
<evidence type="ECO:0000313" key="8">
    <source>
        <dbReference type="Proteomes" id="UP000241074"/>
    </source>
</evidence>
<dbReference type="PANTHER" id="PTHR10357:SF215">
    <property type="entry name" value="ALPHA-AMYLASE 1"/>
    <property type="match status" value="1"/>
</dbReference>
<evidence type="ECO:0000256" key="5">
    <source>
        <dbReference type="SAM" id="SignalP"/>
    </source>
</evidence>
<dbReference type="CDD" id="cd11339">
    <property type="entry name" value="AmyAc_bac_CMD_like_2"/>
    <property type="match status" value="1"/>
</dbReference>
<dbReference type="EMBL" id="CP027860">
    <property type="protein sequence ID" value="AVP98260.1"/>
    <property type="molecule type" value="Genomic_DNA"/>
</dbReference>
<dbReference type="Gene3D" id="3.20.20.80">
    <property type="entry name" value="Glycosidases"/>
    <property type="match status" value="1"/>
</dbReference>
<protein>
    <submittedName>
        <fullName evidence="7">Cyclomaltodextrin glucanotransferase</fullName>
    </submittedName>
</protein>
<name>A0A2P1PTV3_9GAMM</name>